<gene>
    <name evidence="1" type="ORF">EHUX00137_LOCUS42100</name>
</gene>
<proteinExistence type="predicted"/>
<evidence type="ECO:0000313" key="1">
    <source>
        <dbReference type="EMBL" id="CAE0590509.1"/>
    </source>
</evidence>
<organism evidence="1">
    <name type="scientific">Emiliania huxleyi</name>
    <name type="common">Coccolithophore</name>
    <name type="synonym">Pontosphaera huxleyi</name>
    <dbReference type="NCBI Taxonomy" id="2903"/>
    <lineage>
        <taxon>Eukaryota</taxon>
        <taxon>Haptista</taxon>
        <taxon>Haptophyta</taxon>
        <taxon>Prymnesiophyceae</taxon>
        <taxon>Isochrysidales</taxon>
        <taxon>Noelaerhabdaceae</taxon>
        <taxon>Emiliania</taxon>
    </lineage>
</organism>
<reference evidence="1" key="1">
    <citation type="submission" date="2021-01" db="EMBL/GenBank/DDBJ databases">
        <authorList>
            <person name="Corre E."/>
            <person name="Pelletier E."/>
            <person name="Niang G."/>
            <person name="Scheremetjew M."/>
            <person name="Finn R."/>
            <person name="Kale V."/>
            <person name="Holt S."/>
            <person name="Cochrane G."/>
            <person name="Meng A."/>
            <person name="Brown T."/>
            <person name="Cohen L."/>
        </authorList>
    </citation>
    <scope>NUCLEOTIDE SEQUENCE</scope>
    <source>
        <strain evidence="1">379</strain>
    </source>
</reference>
<dbReference type="EMBL" id="HBIR01054019">
    <property type="protein sequence ID" value="CAE0590509.1"/>
    <property type="molecule type" value="Transcribed_RNA"/>
</dbReference>
<dbReference type="AlphaFoldDB" id="A0A7S3X1R8"/>
<protein>
    <submittedName>
        <fullName evidence="1">Uncharacterized protein</fullName>
    </submittedName>
</protein>
<sequence>MRRACSAELADAGSAFHELWGRTGWERQAAAAPLCWSPSTSAYFDGVRAAGADSCDANWFTAGSGDLSSPAGRPSFSAPAPAVLGYDASIFDFCTQQDVSGGGGGGGGSWQADLVARCVGANLNALRVLRGWNMCLNFRWLVCRSTFGQGLQRTDQGRHAHTHTRQC</sequence>
<accession>A0A7S3X1R8</accession>
<name>A0A7S3X1R8_EMIHU</name>